<name>A0ABS2IE98_9GAMM</name>
<evidence type="ECO:0000259" key="5">
    <source>
        <dbReference type="PROSITE" id="PS50043"/>
    </source>
</evidence>
<dbReference type="InterPro" id="IPR000792">
    <property type="entry name" value="Tscrpt_reg_LuxR_C"/>
</dbReference>
<comment type="caution">
    <text evidence="6">The sequence shown here is derived from an EMBL/GenBank/DDBJ whole genome shotgun (WGS) entry which is preliminary data.</text>
</comment>
<feature type="region of interest" description="Disordered" evidence="4">
    <location>
        <begin position="1"/>
        <end position="26"/>
    </location>
</feature>
<dbReference type="InterPro" id="IPR027417">
    <property type="entry name" value="P-loop_NTPase"/>
</dbReference>
<accession>A0ABS2IE98</accession>
<evidence type="ECO:0000256" key="4">
    <source>
        <dbReference type="SAM" id="MobiDB-lite"/>
    </source>
</evidence>
<evidence type="ECO:0000256" key="3">
    <source>
        <dbReference type="ARBA" id="ARBA00023163"/>
    </source>
</evidence>
<dbReference type="SMART" id="SM00421">
    <property type="entry name" value="HTH_LUXR"/>
    <property type="match status" value="1"/>
</dbReference>
<feature type="domain" description="HTH luxR-type" evidence="5">
    <location>
        <begin position="865"/>
        <end position="930"/>
    </location>
</feature>
<dbReference type="EMBL" id="JAFEUP010000003">
    <property type="protein sequence ID" value="MBM7061292.1"/>
    <property type="molecule type" value="Genomic_DNA"/>
</dbReference>
<dbReference type="SUPFAM" id="SSF52540">
    <property type="entry name" value="P-loop containing nucleoside triphosphate hydrolases"/>
    <property type="match status" value="1"/>
</dbReference>
<dbReference type="SUPFAM" id="SSF46894">
    <property type="entry name" value="C-terminal effector domain of the bipartite response regulators"/>
    <property type="match status" value="1"/>
</dbReference>
<dbReference type="Gene3D" id="1.10.10.10">
    <property type="entry name" value="Winged helix-like DNA-binding domain superfamily/Winged helix DNA-binding domain"/>
    <property type="match status" value="1"/>
</dbReference>
<evidence type="ECO:0000313" key="6">
    <source>
        <dbReference type="EMBL" id="MBM7061292.1"/>
    </source>
</evidence>
<dbReference type="CDD" id="cd06170">
    <property type="entry name" value="LuxR_C_like"/>
    <property type="match status" value="1"/>
</dbReference>
<evidence type="ECO:0000313" key="7">
    <source>
        <dbReference type="Proteomes" id="UP000717995"/>
    </source>
</evidence>
<dbReference type="PRINTS" id="PR00038">
    <property type="entry name" value="HTHLUXR"/>
</dbReference>
<dbReference type="Pfam" id="PF13191">
    <property type="entry name" value="AAA_16"/>
    <property type="match status" value="1"/>
</dbReference>
<keyword evidence="1" id="KW-0805">Transcription regulation</keyword>
<dbReference type="Pfam" id="PF00196">
    <property type="entry name" value="GerE"/>
    <property type="match status" value="1"/>
</dbReference>
<dbReference type="Gene3D" id="1.25.40.10">
    <property type="entry name" value="Tetratricopeptide repeat domain"/>
    <property type="match status" value="1"/>
</dbReference>
<dbReference type="Pfam" id="PF25873">
    <property type="entry name" value="WHD_MalT"/>
    <property type="match status" value="1"/>
</dbReference>
<evidence type="ECO:0000256" key="1">
    <source>
        <dbReference type="ARBA" id="ARBA00023015"/>
    </source>
</evidence>
<proteinExistence type="predicted"/>
<dbReference type="InterPro" id="IPR036388">
    <property type="entry name" value="WH-like_DNA-bd_sf"/>
</dbReference>
<organism evidence="6 7">
    <name type="scientific">Zestomonas insulae</name>
    <dbReference type="NCBI Taxonomy" id="2809017"/>
    <lineage>
        <taxon>Bacteria</taxon>
        <taxon>Pseudomonadati</taxon>
        <taxon>Pseudomonadota</taxon>
        <taxon>Gammaproteobacteria</taxon>
        <taxon>Pseudomonadales</taxon>
        <taxon>Pseudomonadaceae</taxon>
        <taxon>Zestomonas</taxon>
    </lineage>
</organism>
<protein>
    <submittedName>
        <fullName evidence="6">AAA family ATPase</fullName>
    </submittedName>
</protein>
<sequence length="937" mass="104057">MDTQDPAHSPAAEDSALASPIDSTKLSPPRLSTRILARERLHAQLLDARRRRCIVLKGPAGCGKTTALASWRQVQLSLGFDVAWLTLTSDDNQLIRFLDYLLASLAQVDPAMVRNTALIEGSGNDSEALERIVVTLVRSIAAHPRELVLVLDDLHTLSEPSIHQTLQWLLDYAPDNLHLALVSRSSVPLSLARLRSQNLTLELDLRDLRFTPEEAEQFLKAQLGEISPTEVRLIYKMTDGWIAGMQLVAASRKKGRRQQSADETGSALTQLHDNQTFAQFFETEVLSQLSASELDLLRPLALCERFSPALCAVLVERPEVIGEAAVLLERLESDNLFVLTVDSNDNEAWYRFHPLLRETLLKLLADRDEAEQQVFHARAWTWFRDRELLSEAVGHAVRGGEAAAAAAFVEQRLESLYAQGDLRLLVELVRQLPVEQLEASVQLRMLLVRLQIYAREFDACAAGIERLERDIPHSDAESRFRLTMLRASLAVQRDDTDSAMTVLPQLLNPPPSADAVMIGGSSNVLSWLYMHRGEFEQARRVQLDRPPLLVNGVPLIGTTGGTLQGRCLFGLSLAMEGQMTQAERIYREVLYQAERGGKTCFSSRCLATALLGEVLYENGEVDAANRLLGDWVDIFERVSIPDSVLRVQEVLAKTRWFVGDHKGAFAYLARLQAYANKLGLDRLEAHSLSKQVYWHLQLGQRPAAERALAALDILGARHLDAERNSLSDIHVLAQHAHVCWHEANGDLDGATQRLEQVIALCESRGRQLGVTRLTMLAAIYDTQRGLHEAARDKVLAALRSGHRYGQVRSLLDAHPDALALITQVANNEVLDPVLTFYTERLQASVPSEPSAAPSTGKASGVRKSAASGLEALSARELEILRLLAQALPNKKIARALALSPETVKWYLRHIFTKLGVTTRDEAVARLREVELDSGDER</sequence>
<dbReference type="InterPro" id="IPR041664">
    <property type="entry name" value="AAA_16"/>
</dbReference>
<dbReference type="Pfam" id="PF17874">
    <property type="entry name" value="TPR_MalT"/>
    <property type="match status" value="1"/>
</dbReference>
<dbReference type="SUPFAM" id="SSF48452">
    <property type="entry name" value="TPR-like"/>
    <property type="match status" value="1"/>
</dbReference>
<keyword evidence="2" id="KW-0238">DNA-binding</keyword>
<dbReference type="PANTHER" id="PTHR44688">
    <property type="entry name" value="DNA-BINDING TRANSCRIPTIONAL ACTIVATOR DEVR_DOSR"/>
    <property type="match status" value="1"/>
</dbReference>
<keyword evidence="7" id="KW-1185">Reference proteome</keyword>
<dbReference type="InterPro" id="IPR016032">
    <property type="entry name" value="Sig_transdc_resp-reg_C-effctor"/>
</dbReference>
<evidence type="ECO:0000256" key="2">
    <source>
        <dbReference type="ARBA" id="ARBA00023125"/>
    </source>
</evidence>
<dbReference type="Proteomes" id="UP000717995">
    <property type="component" value="Unassembled WGS sequence"/>
</dbReference>
<dbReference type="Gene3D" id="3.40.50.300">
    <property type="entry name" value="P-loop containing nucleotide triphosphate hydrolases"/>
    <property type="match status" value="1"/>
</dbReference>
<reference evidence="6 7" key="1">
    <citation type="submission" date="2021-02" db="EMBL/GenBank/DDBJ databases">
        <authorList>
            <person name="Lee D.-H."/>
        </authorList>
    </citation>
    <scope>NUCLEOTIDE SEQUENCE [LARGE SCALE GENOMIC DNA]</scope>
    <source>
        <strain evidence="6 7">UL073</strain>
    </source>
</reference>
<dbReference type="InterPro" id="IPR011990">
    <property type="entry name" value="TPR-like_helical_dom_sf"/>
</dbReference>
<gene>
    <name evidence="6" type="ORF">JQX08_11305</name>
</gene>
<dbReference type="PROSITE" id="PS50043">
    <property type="entry name" value="HTH_LUXR_2"/>
    <property type="match status" value="1"/>
</dbReference>
<dbReference type="InterPro" id="IPR059106">
    <property type="entry name" value="WHD_MalT"/>
</dbReference>
<dbReference type="RefSeq" id="WP_205348481.1">
    <property type="nucleotide sequence ID" value="NZ_JAFEUP010000003.1"/>
</dbReference>
<dbReference type="InterPro" id="IPR041617">
    <property type="entry name" value="TPR_MalT"/>
</dbReference>
<keyword evidence="3" id="KW-0804">Transcription</keyword>
<dbReference type="PANTHER" id="PTHR44688:SF16">
    <property type="entry name" value="DNA-BINDING TRANSCRIPTIONAL ACTIVATOR DEVR_DOSR"/>
    <property type="match status" value="1"/>
</dbReference>